<dbReference type="InterPro" id="IPR027806">
    <property type="entry name" value="HARBI1_dom"/>
</dbReference>
<gene>
    <name evidence="9" type="ORF">O181_115574</name>
</gene>
<evidence type="ECO:0000256" key="6">
    <source>
        <dbReference type="ARBA" id="ARBA00022801"/>
    </source>
</evidence>
<evidence type="ECO:0000313" key="9">
    <source>
        <dbReference type="EMBL" id="MBW0575859.1"/>
    </source>
</evidence>
<dbReference type="GO" id="GO:0046872">
    <property type="term" value="F:metal ion binding"/>
    <property type="evidence" value="ECO:0007669"/>
    <property type="project" value="UniProtKB-KW"/>
</dbReference>
<keyword evidence="5" id="KW-0479">Metal-binding</keyword>
<dbReference type="EMBL" id="AVOT02097144">
    <property type="protein sequence ID" value="MBW0575859.1"/>
    <property type="molecule type" value="Genomic_DNA"/>
</dbReference>
<evidence type="ECO:0000256" key="7">
    <source>
        <dbReference type="ARBA" id="ARBA00023242"/>
    </source>
</evidence>
<dbReference type="AlphaFoldDB" id="A0A9Q3K9X8"/>
<dbReference type="Proteomes" id="UP000765509">
    <property type="component" value="Unassembled WGS sequence"/>
</dbReference>
<dbReference type="Pfam" id="PF13359">
    <property type="entry name" value="DDE_Tnp_4"/>
    <property type="match status" value="1"/>
</dbReference>
<evidence type="ECO:0000259" key="8">
    <source>
        <dbReference type="Pfam" id="PF13359"/>
    </source>
</evidence>
<evidence type="ECO:0000256" key="5">
    <source>
        <dbReference type="ARBA" id="ARBA00022723"/>
    </source>
</evidence>
<evidence type="ECO:0000256" key="3">
    <source>
        <dbReference type="ARBA" id="ARBA00006958"/>
    </source>
</evidence>
<dbReference type="PANTHER" id="PTHR22930:SF85">
    <property type="entry name" value="GH03217P-RELATED"/>
    <property type="match status" value="1"/>
</dbReference>
<dbReference type="GO" id="GO:0016787">
    <property type="term" value="F:hydrolase activity"/>
    <property type="evidence" value="ECO:0007669"/>
    <property type="project" value="UniProtKB-KW"/>
</dbReference>
<comment type="caution">
    <text evidence="9">The sequence shown here is derived from an EMBL/GenBank/DDBJ whole genome shotgun (WGS) entry which is preliminary data.</text>
</comment>
<comment type="subcellular location">
    <subcellularLocation>
        <location evidence="2">Nucleus</location>
    </subcellularLocation>
</comment>
<dbReference type="InterPro" id="IPR045249">
    <property type="entry name" value="HARBI1-like"/>
</dbReference>
<name>A0A9Q3K9X8_9BASI</name>
<evidence type="ECO:0000313" key="10">
    <source>
        <dbReference type="Proteomes" id="UP000765509"/>
    </source>
</evidence>
<comment type="cofactor">
    <cofactor evidence="1">
        <name>a divalent metal cation</name>
        <dbReference type="ChEBI" id="CHEBI:60240"/>
    </cofactor>
</comment>
<keyword evidence="10" id="KW-1185">Reference proteome</keyword>
<dbReference type="OrthoDB" id="2505481at2759"/>
<organism evidence="9 10">
    <name type="scientific">Austropuccinia psidii MF-1</name>
    <dbReference type="NCBI Taxonomy" id="1389203"/>
    <lineage>
        <taxon>Eukaryota</taxon>
        <taxon>Fungi</taxon>
        <taxon>Dikarya</taxon>
        <taxon>Basidiomycota</taxon>
        <taxon>Pucciniomycotina</taxon>
        <taxon>Pucciniomycetes</taxon>
        <taxon>Pucciniales</taxon>
        <taxon>Sphaerophragmiaceae</taxon>
        <taxon>Austropuccinia</taxon>
    </lineage>
</organism>
<evidence type="ECO:0000256" key="2">
    <source>
        <dbReference type="ARBA" id="ARBA00004123"/>
    </source>
</evidence>
<keyword evidence="4" id="KW-0540">Nuclease</keyword>
<dbReference type="GO" id="GO:0004518">
    <property type="term" value="F:nuclease activity"/>
    <property type="evidence" value="ECO:0007669"/>
    <property type="project" value="UniProtKB-KW"/>
</dbReference>
<evidence type="ECO:0000256" key="4">
    <source>
        <dbReference type="ARBA" id="ARBA00022722"/>
    </source>
</evidence>
<proteinExistence type="inferred from homology"/>
<accession>A0A9Q3K9X8</accession>
<protein>
    <recommendedName>
        <fullName evidence="8">DDE Tnp4 domain-containing protein</fullName>
    </recommendedName>
</protein>
<reference evidence="9" key="1">
    <citation type="submission" date="2021-03" db="EMBL/GenBank/DDBJ databases">
        <title>Draft genome sequence of rust myrtle Austropuccinia psidii MF-1, a brazilian biotype.</title>
        <authorList>
            <person name="Quecine M.C."/>
            <person name="Pachon D.M.R."/>
            <person name="Bonatelli M.L."/>
            <person name="Correr F.H."/>
            <person name="Franceschini L.M."/>
            <person name="Leite T.F."/>
            <person name="Margarido G.R.A."/>
            <person name="Almeida C.A."/>
            <person name="Ferrarezi J.A."/>
            <person name="Labate C.A."/>
        </authorList>
    </citation>
    <scope>NUCLEOTIDE SEQUENCE</scope>
    <source>
        <strain evidence="9">MF-1</strain>
    </source>
</reference>
<dbReference type="PANTHER" id="PTHR22930">
    <property type="match status" value="1"/>
</dbReference>
<sequence>MLAKDFKQSFRTTPEGFHFIFNKIKEHHIFKNKSNHKQLPISHQLALTLEQLGTNGNGASVGRFARSFGISEGSVVHCLQRVIKAINTLEEKYIKWPDMDHCRKISQVMAQEGFEGCIGFIDGTTFPIYQKPGFDGEIYFDCKKNYSLNAQIVCDCDKVITCFMAGWPGSCADGSLYKEMAIYQHSHEFFESGQYSIADSAYPLSHMLIPSSKAPTANKQINKEFNYCISQARVRNEHTIGILKDAWEDLELEEQLIPQDRLIYDDLESSQEFQNTMWDRCVQHNYRTGRLPM</sequence>
<keyword evidence="7" id="KW-0539">Nucleus</keyword>
<comment type="similarity">
    <text evidence="3">Belongs to the HARBI1 family.</text>
</comment>
<keyword evidence="6" id="KW-0378">Hydrolase</keyword>
<feature type="domain" description="DDE Tnp4" evidence="8">
    <location>
        <begin position="121"/>
        <end position="250"/>
    </location>
</feature>
<dbReference type="GO" id="GO:0005634">
    <property type="term" value="C:nucleus"/>
    <property type="evidence" value="ECO:0007669"/>
    <property type="project" value="UniProtKB-SubCell"/>
</dbReference>
<evidence type="ECO:0000256" key="1">
    <source>
        <dbReference type="ARBA" id="ARBA00001968"/>
    </source>
</evidence>